<evidence type="ECO:0000256" key="1">
    <source>
        <dbReference type="ARBA" id="ARBA00001957"/>
    </source>
</evidence>
<dbReference type="SMART" id="SM00823">
    <property type="entry name" value="PKS_PP"/>
    <property type="match status" value="5"/>
</dbReference>
<dbReference type="InterPro" id="IPR009081">
    <property type="entry name" value="PP-bd_ACP"/>
</dbReference>
<dbReference type="InterPro" id="IPR001242">
    <property type="entry name" value="Condensation_dom"/>
</dbReference>
<dbReference type="FunFam" id="3.30.300.30:FF:000010">
    <property type="entry name" value="Enterobactin synthetase component F"/>
    <property type="match status" value="5"/>
</dbReference>
<dbReference type="InterPro" id="IPR023213">
    <property type="entry name" value="CAT-like_dom_sf"/>
</dbReference>
<keyword evidence="3" id="KW-0596">Phosphopantetheine</keyword>
<protein>
    <submittedName>
        <fullName evidence="10">Long-chain-fatty-acid--CoA ligase</fullName>
    </submittedName>
</protein>
<feature type="domain" description="Carrier" evidence="9">
    <location>
        <begin position="5315"/>
        <end position="5389"/>
    </location>
</feature>
<dbReference type="InterPro" id="IPR042099">
    <property type="entry name" value="ANL_N_sf"/>
</dbReference>
<dbReference type="FunFam" id="3.40.50.980:FF:000001">
    <property type="entry name" value="Non-ribosomal peptide synthetase"/>
    <property type="match status" value="5"/>
</dbReference>
<dbReference type="GO" id="GO:0043041">
    <property type="term" value="P:amino acid activation for nonribosomal peptide biosynthetic process"/>
    <property type="evidence" value="ECO:0007669"/>
    <property type="project" value="TreeGrafter"/>
</dbReference>
<feature type="domain" description="Carrier" evidence="9">
    <location>
        <begin position="718"/>
        <end position="793"/>
    </location>
</feature>
<accession>A0A161T0B3</accession>
<dbReference type="RefSeq" id="WP_063224241.1">
    <property type="nucleotide sequence ID" value="NZ_LJKA01000065.1"/>
</dbReference>
<organism evidence="10 11">
    <name type="scientific">Bacillus cereus</name>
    <dbReference type="NCBI Taxonomy" id="1396"/>
    <lineage>
        <taxon>Bacteria</taxon>
        <taxon>Bacillati</taxon>
        <taxon>Bacillota</taxon>
        <taxon>Bacilli</taxon>
        <taxon>Bacillales</taxon>
        <taxon>Bacillaceae</taxon>
        <taxon>Bacillus</taxon>
        <taxon>Bacillus cereus group</taxon>
    </lineage>
</organism>
<dbReference type="InterPro" id="IPR036736">
    <property type="entry name" value="ACP-like_sf"/>
</dbReference>
<evidence type="ECO:0000256" key="6">
    <source>
        <dbReference type="ARBA" id="ARBA00022741"/>
    </source>
</evidence>
<dbReference type="GO" id="GO:0044550">
    <property type="term" value="P:secondary metabolite biosynthetic process"/>
    <property type="evidence" value="ECO:0007669"/>
    <property type="project" value="UniProtKB-ARBA"/>
</dbReference>
<dbReference type="Pfam" id="PF00501">
    <property type="entry name" value="AMP-binding"/>
    <property type="match status" value="5"/>
</dbReference>
<evidence type="ECO:0000256" key="4">
    <source>
        <dbReference type="ARBA" id="ARBA00022553"/>
    </source>
</evidence>
<keyword evidence="10" id="KW-0436">Ligase</keyword>
<evidence type="ECO:0000256" key="2">
    <source>
        <dbReference type="ARBA" id="ARBA00006432"/>
    </source>
</evidence>
<dbReference type="CDD" id="cd05930">
    <property type="entry name" value="A_NRPS"/>
    <property type="match status" value="3"/>
</dbReference>
<dbReference type="InterPro" id="IPR020806">
    <property type="entry name" value="PKS_PP-bd"/>
</dbReference>
<dbReference type="InterPro" id="IPR000873">
    <property type="entry name" value="AMP-dep_synth/lig_dom"/>
</dbReference>
<dbReference type="InterPro" id="IPR045851">
    <property type="entry name" value="AMP-bd_C_sf"/>
</dbReference>
<dbReference type="PATRIC" id="fig|1396.539.peg.3913"/>
<dbReference type="PANTHER" id="PTHR45527">
    <property type="entry name" value="NONRIBOSOMAL PEPTIDE SYNTHETASE"/>
    <property type="match status" value="1"/>
</dbReference>
<dbReference type="GO" id="GO:0005524">
    <property type="term" value="F:ATP binding"/>
    <property type="evidence" value="ECO:0007669"/>
    <property type="project" value="UniProtKB-KW"/>
</dbReference>
<dbReference type="Gene3D" id="3.30.559.30">
    <property type="entry name" value="Nonribosomal peptide synthetase, condensation domain"/>
    <property type="match status" value="6"/>
</dbReference>
<dbReference type="InterPro" id="IPR010060">
    <property type="entry name" value="NRPS_synth"/>
</dbReference>
<dbReference type="Gene3D" id="2.30.38.10">
    <property type="entry name" value="Luciferase, Domain 3"/>
    <property type="match status" value="4"/>
</dbReference>
<evidence type="ECO:0000313" key="11">
    <source>
        <dbReference type="Proteomes" id="UP000076501"/>
    </source>
</evidence>
<dbReference type="InterPro" id="IPR006162">
    <property type="entry name" value="Ppantetheine_attach_site"/>
</dbReference>
<dbReference type="Gene3D" id="3.30.300.30">
    <property type="match status" value="5"/>
</dbReference>
<evidence type="ECO:0000256" key="5">
    <source>
        <dbReference type="ARBA" id="ARBA00022737"/>
    </source>
</evidence>
<feature type="domain" description="Carrier" evidence="9">
    <location>
        <begin position="1752"/>
        <end position="1827"/>
    </location>
</feature>
<dbReference type="NCBIfam" id="NF003417">
    <property type="entry name" value="PRK04813.1"/>
    <property type="match status" value="5"/>
</dbReference>
<evidence type="ECO:0000259" key="9">
    <source>
        <dbReference type="PROSITE" id="PS50075"/>
    </source>
</evidence>
<dbReference type="Proteomes" id="UP000076501">
    <property type="component" value="Unassembled WGS sequence"/>
</dbReference>
<dbReference type="Pfam" id="PF00668">
    <property type="entry name" value="Condensation"/>
    <property type="match status" value="6"/>
</dbReference>
<evidence type="ECO:0000313" key="10">
    <source>
        <dbReference type="EMBL" id="KZD29533.1"/>
    </source>
</evidence>
<sequence>MLKNNADVKFQKDGNFREKAIETFLFDEHVYQSIVNFCDKNNVKLLQFFSALWAFQTGKSMGNDIVTIGNFDIENSFNYKSYEINMEQTIIDLINSKKDKSSTKLTELNFGNFGYNDFSGVVLYQLEKNRNSVNKGDFQLEIGLQQTEGKLKIVYNFDTDSISSMMLKLLHNRIEMICKQVMSRQAILLKDIEILHELEKQQVLIKYNETYSEYPNNKTIIELFEEQVNKTPNAIAIEFAGQELTYQQFNARTNYLGKLLREKGVGPDKIVAIITDRSIEMILGIFAVLKAGGAYLPIDPSQPIDRINYILEDSGTDILLSGHGADNVINNIINNVAIIDLIGCKEEIATNLEHISKQNHLAYVIYTSGTTGNPKGVMVENRNLMNLIYWMLKDDFKETEVIMQKTTYAFDLSIWEMFLWCIRGAKLFLLPKEDERDFQKIAEKIKKHNVTRLSFVPSVLEEFLFYTDVNKLTSLKRIQLSGEALPIELANKYNENYCVGANLVNSYGPTETTVFATSHMVPINEKQKGIHIGKPIANTQIYIMNNEHLCGVGMVGEIYIGGEGVTRGYLNKPQLTAEKFVENPFKPGDTVYRTGDLGRWLESGDIEYLGRIDDQVKVRGYRIELGEIKTKIREIEGIQNAAVVLKELDGEKYLCGYIVADRKMNVKKVKVQLEKKLPEYMIPTYIIQMESLPVTRNGKLDKNVLPNPKHISYEKYVAPRDETERYISGIFQEILRVNRVGIDDSFFELGGHSLRAIRLVNMLEQKYGTRIPLRKILENSTVRKLSEEVKRDANREQHVPIKKQPEKNYYEMSSAQKRLYVIDQMQEPNITYNIPLMIKFDEKINTKQLYNALTKLTERHELLRTHFEQINNKFIQVVEDRVEIDFSHIEEKSTEILNVYKKFIKPFDLKKAPLMRTMVIETEKNESILLIDIHHIIYDEGSAQILLNDLANFYNGKKLLELNIQYKDYSVWENARDLNEQKQYWLNEFSDEIPLLNLKTDFPRPQYQSYSGKRAITKLSKHIKELVRGVQVKTGATEYMIVLSTFMLLLNRYSRQEEIVIGSPVAGRTHVDTQDILGMFVNTLAIKGKLHPDMKYIELIQQLKEKCLRALENQDYPFEELVENIRVERDASRNPIFDVMFVLQNNESTELTFGKQKAQAIEMDNNTAKFDLTVSMTESEDGYELIWEYSTDLFKDETIERMSQHFSQLLTNTLKNPQKELCEFELLSEEERQKVLIEFNDTEVTYSQDKTIIELFEEQVERTPDNIALEFGQISLTYRELNSKANYLGEVLRKTGVKPDSVVGITSERSLEMVIGIYGILKSGAAYLPIDPKSPRNRMEFIIKDSNIKIMLGGPGSKDLLNGLSDIVIVDITECNEERESNLKVISKPNHLAYVIYTSGTTGMPKGVMIENRNIVNQVFWQIENGNYTEKSVIVQKTAFFFDGSAWEIFPCSVAGCKLSILNEDQNKDPGELIKFLPHNQIALTPSMLRMILEYIEDHDKAEVFQLINKLYLAAEPISKDLLERLRELMGGRFGNLCNLYGPTETTVTATSYHFSNQANIEKVPIGKPISNTQVYIMNGNTLCGIGVPGELCIAGAGVSRGYLNNPMLTAEKFVENPYKLGEKIYRTGDLACWLEDGNIEYLGRTDDQVKIRGFRIELGEIEEKIRTLPGIQDAVVVVKENNDEKYLCGYLVCKAEWNVSEIKMKLKSMLPDYMVPTYIMQIDKLPITRNGKLDKKALPCPEFVLAENYVAPRNKIESAIIEMYKEILHIEQVGIDNDFFELGGHSLKATVLVNSIERKFGMRIPLRKVMELKTVRNLAEEIKEVDGYKLYSPIEKQVDRHSFELTSAQKRLYIIDQMQGENIIYNTPQILEVNGYLDLNRLEKAFQKLIQRHDILRTHFIMENGTPIQKITDSIEFLLEFEVINKELDIQQLLNEFVEPFNLSESPLLRAKVVQITENKSILIIDIHHIICDGVSKKTLLGDLSKFYEGKYLATPEIQYKDYSVWENNRELFGQKNYWLNEFAEEIPVLDLITDNPRTQKKSFKGQNIITKLGLKYKNAIKQLEKETGATEYMVLLSTFMLLLSRYSRQEEIVVGSPISGRTHSDTIDMLGMFVNTLAIKGNIQSSQRFIDLVAQLREKCLNAFDNQEYPFEELVDQLSVEGDPSRNPIFDVMFAFQNNENEKITFGEADVVLLPTPNNVSKFDLTMNIEGIEDGYELNWEYCTDLFKEKTIARMNEQFVQLLKNALKDPQKKLCEIELLTDTEKEKVIYEFNRTHIEYQNDKTIIERFEEQVEKTPDKIAVEYEGESLTYRQLNAKANTIGKNLRDKGVHTESIVGIVTKRSLEMIVGIYGVLKAGGAYLPIDSEYPVERINFMLNDSKAKVLLVDEGNQSIVDHIDASTILVNLTNCEEDQINPVHISQPDSLAYVIYTSGTTGTPKGVMVENRNVMNLSNWQIDEGKYGEDTVVLQNLNYIFDGSVWEIFPVTLSGGKLLIISEIQNKEPRELLTLLEKKQALLVPSMFRMLLEYAEKNGKADELKQFERLYLGAEPLTSDLIAKYEEITGASIDNINNLYGPTEATVVATSYRFNGKDNREIIPIGKPIANTQIYILNNKSICGIGMPGELCIGGSGVSRGYLNRAELTAEKFVVNPYRPNERIYRTGDLARWNEDGNIEYLGRIDEQVKIRGFRIELGEIEERIRDVEGISDAVVIVKENNGDKYLCGYVITTQNIDVANIKKKLGENLPEYMIPAFITQLERLPVTRSGKIDKKGLPEPNITSSESYVPPRDEIELDIAKVFQEILGTERVGIDDSFFELGGDSIKAIRIVSRLREYGYEINVRTIMQNRTIRNISTRVNKAEIKVVDQQEVVGDIELTPIQMDFFHSNLAHPEHFNQSIMLESKQRIDRKKIENTLATIVKHHDMLRAVFQDGKQKIKTITDSELYELQYIDLLEIRGMEDVYSRINDQVNKLQMSMDLEKGPLLKAAVIKTEKNDYLFLCAHHLVVDGVSWRILIEDINIGYNSKDGTPTLPSKTMSYKEWSNLLREYRNSHILKKEIPYWKQIEEKVKESLIEKISNEDKFNMEHIELALTQELTNKMLYKVSKAYNTEINDLLLTALSRAVNNVTGKSTVAVNMEGHGRETIEGVSEIDRTVGWFTSVYPVAISDIGKSIREDIRNTKETLRKVPNRGMGYGVLKRLGESVIEGVTPDITFNYLGEFVQENSHGNFVMSDLPCGKNVSDDNDLGTPISFNGAISNNVFHMIISYDKSKFNTENMELMKESFEKELIEVIEHCIMVEQCEHTASDFGELNWSDNEFALVKNKLQEQGYDIERIYPMTQMQEGMLYHKLHNEDSTSYVVQTVFQSNITINEKILKESFELLVAKHEVLRTNIVFKDVSDPRQVLLKDKEIEFTQIDLTEIENRQVELGKIREMDVRRGFDFEKESFLRVILVKLDEEDYRLIISFHHIIMDGWCLSILMNDLIWFYEQLYMKKTKSDLKESIQKTSSYEDYIRLTQNKDKEIALKYWTRLLEDYEEPAGIKPIGNRKNEEASEEVQRIEISLSKEETQKLEKMSNKLGVTVNTVIETAWGIILQRYNNTQDVIFGKVVSGRNVNLNGIEEMVGLFINMVPVRVKNQEDDSFSSIVSTLQEQALQTSQYDYSSLAEIQNCSILGNDLIQTMIAFENYHSEERNLNTRLNLMMVDGREQTNYALTLSVNQTEVLNLGMIFDTELFGIHEVKRILNRLSLILKSVIENPEIKVNNIELLNEEEKILVLNGFNSTKTEYPDNKTVVELFEEQVQKIPNEIAIGSEDQRITYHYLNERANQVARKLKKLGMEQNQFVAIMAERKIETIIGILGILKAGGAYLPIDPKQPIERVKYILKDSDAQFILATDINASLFNNLSLEKISLQKAALKDELSSNLNIVNISRDLAYLIYTSGTTGTPKGVMVEHRNINRLVRNADYVDFENVRILQTGSLAFDASTFEIWGALLNGGSLYLVDDEVVMNPKLLQQMISEFAINTMWFTTTLFNHLISSNYKIFDSLDQVLFGGEAASAEHVRQLIARNKKIKLCNGYGPTENTTFTACYPISNDFDGGNIPIGKPISNTQVYVLDNNKICGIGMPGELCVGGDGLSKGYLNRPELMKEKFINNPYNSSEIIYKTGDLVRWLEDGNLEYLGRIDEQVKIRGFRIELGEIENTIRKIEGIRDVSVIVNEEKHEKYLCAYVCYDDGIESRDILNYLKGSLPEYMIPTYIVQLEKLPITRNGKLDRRALPMPEHKGTEQYISPRNKIELVIAEAFQEILGIEQVGIDDSFFRLGGHSLRATRLVNKIEQKLGTRIPLRDVMEEKTVRRISQKLQQSTDLEKYKPIEKQPKKPSYEMSSAQKRLYAIDQIQGENTTYNMPGMMRVQGSLDLEKLQQTVNALIKRQEVLRTHFTMKNGQPVQIIEDNVELSVGYRKGNKLNIDKIYKDFVRPFDLNKAPLMRVQVVGISENESILMLDIHHIICDGGSIGVWFEEFSKIYNGEDLPELKVQYKDYSVWQNSNVMKEQKKYWLDEFSGELPLLNLQTDYPRPQKQSFKGNSIKTKLSSSTREAVKLISKETGATEYMVLLSTFMLLLSRYARTEEIIVGTPIAGRTHPETQNMLGMFVNTLAIKGDMQPNLTYLQLIEQLKEKCLKAYDNQEYPFEELIENLDLERDISRNPLFDVMFALQNNEESHLKLGNTKLEQIESESEISKFDLTVSMTEIESGYELLWEYCTDLFKQSTIERMGLHYSELLKNAVENPKRNIYDIPLMGYSEYKKVLEEFNITTTEFPGEGTIVELFEKQVEKTPEKVAVISNGLEYTFGYLNKRSNQLAHQLQKLQVQPNDFVGIWATRKIETIIGVLAILKAGGAYLPIDPKQPIDRTRYMLRDSRAKVLLTEVENLPELLDGSLTVLNLKQEDIYDMSCENPTVMNQTTDLAYLIYTSGTTGEPKGVMVEHRNVIRLVKNTNYVNFHDVGILQTGSLAFDASTFEIWGSLLNGGRLYLVEQDVLMDVEALKQMLDKHRINTMFITTALFNQLVITDCTIFDSLDQLLFGGETTSEEHVKKLVKSNKKLKLSNVYGPTENTTFTTHYPICSEELLEKTPIGKPISNTTVHILNGHNLCGIGIPGELCVGGAGVARGYLNKAELTAEKFVVNPLVPEEKIYRTGDLARWLEDGNIEYLGRIDEQVKIRGFRIELGEIESKLREIPYIQDVAVTLIEKNNDKYLCGYVVSKQKIITEEIKNQLGKTLPQYMVPTYIVQLSALPMTQNRKVNKKELPIPDFDNSNHYVGPRDEIELCVARVFEEILGIERIGIDDSFFELGGDSIKAIRIVSKLRENGCGTDVRNILQNKTIRKICLGISKARNIIIDQSEVTGVAALTPIQIDFFNSQLEKPNHFNQSFMLESSERVNEEHLNKAITAIVEHHDTLRTVFRSGEQVVQSIKESALYDYHSYDYSHIQNKEELYEKINNSSNSIQASFEISEGPLVKVVLFRTKEKDYLLISIHHLVVDGVSWRIIIEDLNKGYTLSKQGNEVILPRKTMSFKLWSEALNKYRESESLKKEIPYWQKVERLVKESKLPTNQLGEKYLPRELVMHLSESETSYLLYQAGRAYNTEINDLLLTAVCRAVNKLDGKETVALNLEGHGREMLDQDIVIDRTVGWFTSVYPVAVTGIGDSITNDIQKTKEALSSIPNKGLGYGVLKALGENVLENVKPDITFNYLGELDQESGSDYFNMSDIPRGEEIAIENEFSTGLSINGAVTNKKLRMVIIYNGSNYSEKFMQALNDEFKKQLLVIIEHCIEKRKNEKYIENTRSHLNRDEAITQVIWEEFGLDSILKSITVEKKEHSVLFVTDLSSEKRGEIKGEIINKLSFLQVPDYIVDMNKYPLVSGNMEEEQFISLCSELENTNNISLPKITKDGEMGEVIEGYTPSIMQELFLSTPNTMIEEKIIIEGDYDKDSVIAAIEKVVQEQSILRSTYQKIADRYIICEHGYNTFWKPNYFDLRYATSTYITAVYDLIHGMRRKMSTSILTENNMLSNIVITQKTEREYCIYVIIHHSIWDKASNQIFKEKIIDILNLKAKYVKTNETYKQYVDEVTTSKIYAETHNLSNLEKFKEKTDEYVKRNINNVLEKSVVSLFKMGSATEKLYNDKPWSLFAYILNILARENKLTNIHTEPLPILILQEDRRYMTNDYSNTLGEFLDWLPLLIEGSKENELLDWQQKVNEIQNVKKENHYSLVELLNYSTVEMRNMMASVLSINYQGGFSIEYEEMQEILKNDDYNKSTEVFVNSYSNYLILSYPIFSGCSGDIEEVIQNELNQLEDLLNKKVESEQFEKVVIKH</sequence>
<dbReference type="Gene3D" id="3.30.559.10">
    <property type="entry name" value="Chloramphenicol acetyltransferase-like domain"/>
    <property type="match status" value="7"/>
</dbReference>
<dbReference type="SUPFAM" id="SSF56801">
    <property type="entry name" value="Acetyl-CoA synthetase-like"/>
    <property type="match status" value="5"/>
</dbReference>
<dbReference type="FunFam" id="1.10.1200.10:FF:000005">
    <property type="entry name" value="Nonribosomal peptide synthetase 1"/>
    <property type="match status" value="5"/>
</dbReference>
<keyword evidence="6" id="KW-0547">Nucleotide-binding</keyword>
<dbReference type="CDD" id="cd12117">
    <property type="entry name" value="A_NRPS_Srf_like"/>
    <property type="match status" value="2"/>
</dbReference>
<dbReference type="CDD" id="cd19534">
    <property type="entry name" value="E_NRPS"/>
    <property type="match status" value="2"/>
</dbReference>
<comment type="cofactor">
    <cofactor evidence="1">
        <name>pantetheine 4'-phosphate</name>
        <dbReference type="ChEBI" id="CHEBI:47942"/>
    </cofactor>
</comment>
<dbReference type="EMBL" id="LJKA01000065">
    <property type="protein sequence ID" value="KZD29533.1"/>
    <property type="molecule type" value="Genomic_DNA"/>
</dbReference>
<dbReference type="NCBIfam" id="NF004282">
    <property type="entry name" value="PRK05691.1"/>
    <property type="match status" value="6"/>
</dbReference>
<dbReference type="Gene3D" id="3.40.50.980">
    <property type="match status" value="8"/>
</dbReference>
<feature type="domain" description="Carrier" evidence="9">
    <location>
        <begin position="2787"/>
        <end position="2861"/>
    </location>
</feature>
<dbReference type="FunFam" id="3.40.50.12780:FF:000012">
    <property type="entry name" value="Non-ribosomal peptide synthetase"/>
    <property type="match status" value="3"/>
</dbReference>
<dbReference type="GO" id="GO:0008610">
    <property type="term" value="P:lipid biosynthetic process"/>
    <property type="evidence" value="ECO:0007669"/>
    <property type="project" value="UniProtKB-ARBA"/>
</dbReference>
<reference evidence="10 11" key="1">
    <citation type="submission" date="2015-09" db="EMBL/GenBank/DDBJ databases">
        <title>Bacillus cereus food isolates.</title>
        <authorList>
            <person name="Boekhorst J."/>
        </authorList>
    </citation>
    <scope>NUCLEOTIDE SEQUENCE [LARGE SCALE GENOMIC DNA]</scope>
    <source>
        <strain evidence="10 11">B4082</strain>
    </source>
</reference>
<dbReference type="PANTHER" id="PTHR45527:SF1">
    <property type="entry name" value="FATTY ACID SYNTHASE"/>
    <property type="match status" value="1"/>
</dbReference>
<dbReference type="GO" id="GO:0017000">
    <property type="term" value="P:antibiotic biosynthetic process"/>
    <property type="evidence" value="ECO:0007669"/>
    <property type="project" value="UniProtKB-KW"/>
</dbReference>
<gene>
    <name evidence="10" type="ORF">B4082_4451</name>
</gene>
<keyword evidence="7" id="KW-0067">ATP-binding</keyword>
<dbReference type="GO" id="GO:0005829">
    <property type="term" value="C:cytosol"/>
    <property type="evidence" value="ECO:0007669"/>
    <property type="project" value="TreeGrafter"/>
</dbReference>
<dbReference type="CDD" id="cd19543">
    <property type="entry name" value="DCL_NRPS"/>
    <property type="match status" value="1"/>
</dbReference>
<feature type="domain" description="Carrier" evidence="9">
    <location>
        <begin position="4286"/>
        <end position="4361"/>
    </location>
</feature>
<dbReference type="PROSITE" id="PS00455">
    <property type="entry name" value="AMP_BINDING"/>
    <property type="match status" value="5"/>
</dbReference>
<dbReference type="CDD" id="cd19531">
    <property type="entry name" value="LCL_NRPS-like"/>
    <property type="match status" value="3"/>
</dbReference>
<evidence type="ECO:0000256" key="8">
    <source>
        <dbReference type="ARBA" id="ARBA00023194"/>
    </source>
</evidence>
<dbReference type="InterPro" id="IPR010071">
    <property type="entry name" value="AA_adenyl_dom"/>
</dbReference>
<keyword evidence="5" id="KW-0677">Repeat</keyword>
<dbReference type="PROSITE" id="PS00012">
    <property type="entry name" value="PHOSPHOPANTETHEINE"/>
    <property type="match status" value="4"/>
</dbReference>
<dbReference type="SUPFAM" id="SSF52777">
    <property type="entry name" value="CoA-dependent acyltransferases"/>
    <property type="match status" value="13"/>
</dbReference>
<evidence type="ECO:0000256" key="3">
    <source>
        <dbReference type="ARBA" id="ARBA00022450"/>
    </source>
</evidence>
<dbReference type="Gene3D" id="1.10.1200.10">
    <property type="entry name" value="ACP-like"/>
    <property type="match status" value="5"/>
</dbReference>
<dbReference type="InterPro" id="IPR025110">
    <property type="entry name" value="AMP-bd_C"/>
</dbReference>
<dbReference type="Gene3D" id="3.40.50.12780">
    <property type="entry name" value="N-terminal domain of ligase-like"/>
    <property type="match status" value="1"/>
</dbReference>
<comment type="similarity">
    <text evidence="2">Belongs to the ATP-dependent AMP-binding enzyme family.</text>
</comment>
<dbReference type="SUPFAM" id="SSF47336">
    <property type="entry name" value="ACP-like"/>
    <property type="match status" value="5"/>
</dbReference>
<dbReference type="InterPro" id="IPR020845">
    <property type="entry name" value="AMP-binding_CS"/>
</dbReference>
<evidence type="ECO:0000256" key="7">
    <source>
        <dbReference type="ARBA" id="ARBA00022840"/>
    </source>
</evidence>
<comment type="caution">
    <text evidence="10">The sequence shown here is derived from an EMBL/GenBank/DDBJ whole genome shotgun (WGS) entry which is preliminary data.</text>
</comment>
<proteinExistence type="inferred from homology"/>
<dbReference type="GO" id="GO:0016874">
    <property type="term" value="F:ligase activity"/>
    <property type="evidence" value="ECO:0007669"/>
    <property type="project" value="UniProtKB-KW"/>
</dbReference>
<name>A0A161T0B3_BACCE</name>
<dbReference type="NCBIfam" id="TIGR01720">
    <property type="entry name" value="NRPS-para261"/>
    <property type="match status" value="2"/>
</dbReference>
<dbReference type="Pfam" id="PF00550">
    <property type="entry name" value="PP-binding"/>
    <property type="match status" value="5"/>
</dbReference>
<dbReference type="GO" id="GO:0031177">
    <property type="term" value="F:phosphopantetheine binding"/>
    <property type="evidence" value="ECO:0007669"/>
    <property type="project" value="InterPro"/>
</dbReference>
<dbReference type="NCBIfam" id="TIGR01733">
    <property type="entry name" value="AA-adenyl-dom"/>
    <property type="match status" value="5"/>
</dbReference>
<dbReference type="Pfam" id="PF13193">
    <property type="entry name" value="AMP-binding_C"/>
    <property type="match status" value="5"/>
</dbReference>
<dbReference type="PROSITE" id="PS50075">
    <property type="entry name" value="CARRIER"/>
    <property type="match status" value="5"/>
</dbReference>
<keyword evidence="8" id="KW-0045">Antibiotic biosynthesis</keyword>
<keyword evidence="4" id="KW-0597">Phosphoprotein</keyword>